<dbReference type="EMBL" id="PYSW02000001">
    <property type="protein sequence ID" value="KAG2394257.1"/>
    <property type="molecule type" value="Genomic_DNA"/>
</dbReference>
<dbReference type="GO" id="GO:0072380">
    <property type="term" value="C:TRC complex"/>
    <property type="evidence" value="ECO:0007669"/>
    <property type="project" value="TreeGrafter"/>
</dbReference>
<sequence>MNSDVHHSSSNIPKALNHKEEGNKFFKLKKYDRAIEEYSKAIQHDPNGAVYYSNRSACYQQLSDYKNMIRDALEALRIDPSLAKAYFRLAKGYSELNQHAKAYSVLCRALNIRDDESDQQTNTSETKEWSLPQEEKSILEGELKKCIQKLNEEQLKYEKNQESPLINPFSNLNSNMLSSSRRIEMEMRKEYYLNHFTSSKEVKVKIIDLLDDILRPMKKTLMEFATSQQETNDNSGKVMLGDGEQQKINQEMQKRSLPTSRLNWRFQCKKICEVFNTREVEFKKEGIQVLSLCGISLTYFARPEVAYKMAKQLLVNNSKRFNELTVHERAHTWVIMAQSYLFWKGFQKNAVASSAHYTSYKPLQFLRNALNLLGQIEKGSNDSNVKHILVWTYISLITQMCPHGDELLVAKTDLESLLQDMYQLLFILDSSEYSEAAHTITVIQEGLRFWFSYLQHIPEASDQFQRLVLLSDSEVTTLSVKLFNEFHSASLPLPKVCLDKFFLYALSEGQMLRSNIESFIRSVRLGLISLTEKLYSSRDSLSGEASQPKKGFLQPDLYPLFYAVALQSFHSRYCCKQSDREVELLQRCETRFNYLVKALHTTMQHQKLNLCDSTFAELHNLLVLISMYRPIYEVTCDSTNLQQVIHVSHRDYPYLLSKLLYHTLKIPKKMEKSISKEPFSAEDSTQRTRLLKEFYDSQTIPFDHDFYTPSSNVITSTLKIHKEIEWNYPNEYWPKGFDESGQNLEFLLIGSGFTETDITRFLHRSQPCALTCVELGSDSNYLFCKEMFKNELGKSLHMIRLSQISNLTQVLTNNNVETQRNPFDYISINVDALGSSKSSLTSLMTSTTFIREGSIVRLSLPSVHQVKMVKNIRDFLYPHLRDVFEKDDFDGIPTLKKAPTRNDLLIARELLRKEKPFSDFIYKISEFYNLNSFCNLIFSPLIEEFSISTHGTDNSKHDSFGAGFTFESMSQLLEKELGLRVIGIVTSSMPFHNIVGEYFEETKDFKLKNWKLMDAFAAKRVEYFQAPIQVLCEVPVKKVEVDKKKDPLGLKKYLHKYTSK</sequence>
<evidence type="ECO:0000256" key="1">
    <source>
        <dbReference type="ARBA" id="ARBA00022737"/>
    </source>
</evidence>
<dbReference type="Pfam" id="PF13414">
    <property type="entry name" value="TPR_11"/>
    <property type="match status" value="1"/>
</dbReference>
<evidence type="ECO:0000313" key="5">
    <source>
        <dbReference type="Proteomes" id="UP000816034"/>
    </source>
</evidence>
<dbReference type="GeneID" id="68096476"/>
<proteinExistence type="predicted"/>
<accession>A0AA88H977</accession>
<evidence type="ECO:0000256" key="2">
    <source>
        <dbReference type="ARBA" id="ARBA00022803"/>
    </source>
</evidence>
<feature type="repeat" description="TPR" evidence="3">
    <location>
        <begin position="83"/>
        <end position="116"/>
    </location>
</feature>
<reference evidence="4 5" key="1">
    <citation type="journal article" date="2018" name="BMC Genomics">
        <title>The genome of Naegleria lovaniensis, the basis for a comparative approach to unravel pathogenicity factors of the human pathogenic amoeba N. fowleri.</title>
        <authorList>
            <person name="Liechti N."/>
            <person name="Schurch N."/>
            <person name="Bruggmann R."/>
            <person name="Wittwer M."/>
        </authorList>
    </citation>
    <scope>NUCLEOTIDE SEQUENCE [LARGE SCALE GENOMIC DNA]</scope>
    <source>
        <strain evidence="4 5">ATCC 30569</strain>
    </source>
</reference>
<dbReference type="GO" id="GO:0060090">
    <property type="term" value="F:molecular adaptor activity"/>
    <property type="evidence" value="ECO:0007669"/>
    <property type="project" value="TreeGrafter"/>
</dbReference>
<organism evidence="4 5">
    <name type="scientific">Naegleria lovaniensis</name>
    <name type="common">Amoeba</name>
    <dbReference type="NCBI Taxonomy" id="51637"/>
    <lineage>
        <taxon>Eukaryota</taxon>
        <taxon>Discoba</taxon>
        <taxon>Heterolobosea</taxon>
        <taxon>Tetramitia</taxon>
        <taxon>Eutetramitia</taxon>
        <taxon>Vahlkampfiidae</taxon>
        <taxon>Naegleria</taxon>
    </lineage>
</organism>
<dbReference type="GO" id="GO:0016020">
    <property type="term" value="C:membrane"/>
    <property type="evidence" value="ECO:0007669"/>
    <property type="project" value="TreeGrafter"/>
</dbReference>
<keyword evidence="1" id="KW-0677">Repeat</keyword>
<dbReference type="Proteomes" id="UP000816034">
    <property type="component" value="Unassembled WGS sequence"/>
</dbReference>
<dbReference type="SMART" id="SM00028">
    <property type="entry name" value="TPR"/>
    <property type="match status" value="3"/>
</dbReference>
<dbReference type="SUPFAM" id="SSF48452">
    <property type="entry name" value="TPR-like"/>
    <property type="match status" value="1"/>
</dbReference>
<dbReference type="AlphaFoldDB" id="A0AA88H977"/>
<gene>
    <name evidence="4" type="ORF">C9374_004021</name>
</gene>
<dbReference type="RefSeq" id="XP_044556151.1">
    <property type="nucleotide sequence ID" value="XM_044693615.1"/>
</dbReference>
<dbReference type="Pfam" id="PF13181">
    <property type="entry name" value="TPR_8"/>
    <property type="match status" value="1"/>
</dbReference>
<dbReference type="InterPro" id="IPR011990">
    <property type="entry name" value="TPR-like_helical_dom_sf"/>
</dbReference>
<dbReference type="GO" id="GO:0006620">
    <property type="term" value="P:post-translational protein targeting to endoplasmic reticulum membrane"/>
    <property type="evidence" value="ECO:0007669"/>
    <property type="project" value="TreeGrafter"/>
</dbReference>
<feature type="repeat" description="TPR" evidence="3">
    <location>
        <begin position="15"/>
        <end position="48"/>
    </location>
</feature>
<keyword evidence="2 3" id="KW-0802">TPR repeat</keyword>
<dbReference type="InterPro" id="IPR019734">
    <property type="entry name" value="TPR_rpt"/>
</dbReference>
<name>A0AA88H977_NAELO</name>
<evidence type="ECO:0000256" key="3">
    <source>
        <dbReference type="PROSITE-ProRule" id="PRU00339"/>
    </source>
</evidence>
<dbReference type="PANTHER" id="PTHR45831:SF2">
    <property type="entry name" value="LD24721P"/>
    <property type="match status" value="1"/>
</dbReference>
<dbReference type="InterPro" id="IPR047150">
    <property type="entry name" value="SGT"/>
</dbReference>
<comment type="caution">
    <text evidence="4">The sequence shown here is derived from an EMBL/GenBank/DDBJ whole genome shotgun (WGS) entry which is preliminary data.</text>
</comment>
<dbReference type="Gene3D" id="1.25.40.10">
    <property type="entry name" value="Tetratricopeptide repeat domain"/>
    <property type="match status" value="1"/>
</dbReference>
<keyword evidence="5" id="KW-1185">Reference proteome</keyword>
<evidence type="ECO:0000313" key="4">
    <source>
        <dbReference type="EMBL" id="KAG2394257.1"/>
    </source>
</evidence>
<dbReference type="PANTHER" id="PTHR45831">
    <property type="entry name" value="LD24721P"/>
    <property type="match status" value="1"/>
</dbReference>
<dbReference type="PROSITE" id="PS50005">
    <property type="entry name" value="TPR"/>
    <property type="match status" value="2"/>
</dbReference>
<protein>
    <submittedName>
        <fullName evidence="4">Uncharacterized protein</fullName>
    </submittedName>
</protein>